<dbReference type="EMBL" id="CP022684">
    <property type="protein sequence ID" value="AUM11390.1"/>
    <property type="molecule type" value="Genomic_DNA"/>
</dbReference>
<evidence type="ECO:0000313" key="2">
    <source>
        <dbReference type="Proteomes" id="UP000235116"/>
    </source>
</evidence>
<organism evidence="1 2">
    <name type="scientific">Ketobacter alkanivorans</name>
    <dbReference type="NCBI Taxonomy" id="1917421"/>
    <lineage>
        <taxon>Bacteria</taxon>
        <taxon>Pseudomonadati</taxon>
        <taxon>Pseudomonadota</taxon>
        <taxon>Gammaproteobacteria</taxon>
        <taxon>Pseudomonadales</taxon>
        <taxon>Ketobacteraceae</taxon>
        <taxon>Ketobacter</taxon>
    </lineage>
</organism>
<dbReference type="OrthoDB" id="6958576at2"/>
<evidence type="ECO:0008006" key="3">
    <source>
        <dbReference type="Google" id="ProtNLM"/>
    </source>
</evidence>
<dbReference type="KEGG" id="kak:Kalk_02660"/>
<dbReference type="RefSeq" id="WP_101892730.1">
    <property type="nucleotide sequence ID" value="NZ_CP022684.1"/>
</dbReference>
<protein>
    <recommendedName>
        <fullName evidence="3">DUF2513 domain-containing protein</fullName>
    </recommendedName>
</protein>
<dbReference type="Proteomes" id="UP000235116">
    <property type="component" value="Chromosome"/>
</dbReference>
<reference evidence="2" key="1">
    <citation type="submission" date="2017-08" db="EMBL/GenBank/DDBJ databases">
        <title>Direct submision.</title>
        <authorList>
            <person name="Kim S.-J."/>
            <person name="Rhee S.-K."/>
        </authorList>
    </citation>
    <scope>NUCLEOTIDE SEQUENCE [LARGE SCALE GENOMIC DNA]</scope>
    <source>
        <strain evidence="2">GI5</strain>
    </source>
</reference>
<evidence type="ECO:0000313" key="1">
    <source>
        <dbReference type="EMBL" id="AUM11390.1"/>
    </source>
</evidence>
<proteinExistence type="predicted"/>
<sequence>MADLNILDFYKDTALILMSLQRVFPRKMDLFVEDLIGPDQVDEFGLHTKRHEACFGAMLWLAEEGYLRYGATVRQEGVDQSHLTAKGLIKLSAIVHDALTDAKLDDVPSFEAQERLTMIEHMRRAIASQSSEQLTQVMRAFYNE</sequence>
<accession>A0A2K9LGL9</accession>
<dbReference type="AlphaFoldDB" id="A0A2K9LGL9"/>
<gene>
    <name evidence="1" type="ORF">Kalk_02660</name>
</gene>
<keyword evidence="2" id="KW-1185">Reference proteome</keyword>
<name>A0A2K9LGL9_9GAMM</name>